<dbReference type="STRING" id="667015.Bacsa_3599"/>
<evidence type="ECO:0000256" key="1">
    <source>
        <dbReference type="SAM" id="MobiDB-lite"/>
    </source>
</evidence>
<dbReference type="FunFam" id="3.90.1530.10:FF:000004">
    <property type="entry name" value="Chromosome partitioning protein ParB"/>
    <property type="match status" value="1"/>
</dbReference>
<dbReference type="OrthoDB" id="4536617at2"/>
<evidence type="ECO:0000313" key="3">
    <source>
        <dbReference type="Proteomes" id="UP000007486"/>
    </source>
</evidence>
<protein>
    <submittedName>
        <fullName evidence="2">Uncharacterized protein</fullName>
    </submittedName>
</protein>
<evidence type="ECO:0000313" key="2">
    <source>
        <dbReference type="EMBL" id="ADY38121.1"/>
    </source>
</evidence>
<dbReference type="SUPFAM" id="SSF110849">
    <property type="entry name" value="ParB/Sulfiredoxin"/>
    <property type="match status" value="1"/>
</dbReference>
<sequence>MKKKEETLELFPEQEQEQKQEYKSPVYNVIAVPIEKVCANDYNPNVVAPPEMKLLELSIWEDGFTMPCVCYYDHNNDKYIIVDGFHRYTVLKKSKRIYEREKGMLPVVVIDKDLSNRMGSTIRHNRARGTHNVDLMSHIVSELDKAGMSDQWIMKNIGMDRDELLRLKQISGLAELFADKDFTIPQSRPVYNIDPDNAEEGQVKNIENDK</sequence>
<gene>
    <name evidence="2" type="ordered locus">Bacsa_3599</name>
</gene>
<dbReference type="Gene3D" id="3.90.1530.10">
    <property type="entry name" value="Conserved hypothetical protein from pyrococcus furiosus pfu- 392566-001, ParB domain"/>
    <property type="match status" value="1"/>
</dbReference>
<dbReference type="GO" id="GO:0071453">
    <property type="term" value="P:cellular response to oxygen levels"/>
    <property type="evidence" value="ECO:0007669"/>
    <property type="project" value="TreeGrafter"/>
</dbReference>
<keyword evidence="3" id="KW-1185">Reference proteome</keyword>
<dbReference type="CDD" id="cd16397">
    <property type="entry name" value="IbrB_like"/>
    <property type="match status" value="1"/>
</dbReference>
<dbReference type="AlphaFoldDB" id="F0R8D7"/>
<name>F0R8D7_PHOSB</name>
<feature type="region of interest" description="Disordered" evidence="1">
    <location>
        <begin position="188"/>
        <end position="210"/>
    </location>
</feature>
<dbReference type="eggNOG" id="COG1475">
    <property type="taxonomic scope" value="Bacteria"/>
</dbReference>
<dbReference type="EMBL" id="CP002530">
    <property type="protein sequence ID" value="ADY38121.1"/>
    <property type="molecule type" value="Genomic_DNA"/>
</dbReference>
<dbReference type="InterPro" id="IPR036086">
    <property type="entry name" value="ParB/Sulfiredoxin_sf"/>
</dbReference>
<dbReference type="PANTHER" id="PTHR30083:SF1">
    <property type="entry name" value="TRANSCRIPTIONAL REGULATOR"/>
    <property type="match status" value="1"/>
</dbReference>
<organism evidence="2 3">
    <name type="scientific">Phocaeicola salanitronis (strain DSM 18170 / JCM 13657 / CCUG 60908 / BL78)</name>
    <name type="common">Bacteroides salanitronis</name>
    <dbReference type="NCBI Taxonomy" id="667015"/>
    <lineage>
        <taxon>Bacteria</taxon>
        <taxon>Pseudomonadati</taxon>
        <taxon>Bacteroidota</taxon>
        <taxon>Bacteroidia</taxon>
        <taxon>Bacteroidales</taxon>
        <taxon>Bacteroidaceae</taxon>
        <taxon>Phocaeicola</taxon>
    </lineage>
</organism>
<dbReference type="KEGG" id="bsa:Bacsa_3599"/>
<accession>F0R8D7</accession>
<reference evidence="2 3" key="1">
    <citation type="journal article" date="2011" name="Stand. Genomic Sci.">
        <title>Complete genome sequence of Bacteroides salanitronis type strain (BL78).</title>
        <authorList>
            <person name="Gronow S."/>
            <person name="Held B."/>
            <person name="Lucas S."/>
            <person name="Lapidus A."/>
            <person name="Del Rio T.G."/>
            <person name="Nolan M."/>
            <person name="Tice H."/>
            <person name="Deshpande S."/>
            <person name="Cheng J.F."/>
            <person name="Pitluck S."/>
            <person name="Liolios K."/>
            <person name="Pagani I."/>
            <person name="Ivanova N."/>
            <person name="Mavromatis K."/>
            <person name="Pati A."/>
            <person name="Tapia R."/>
            <person name="Han C."/>
            <person name="Goodwin L."/>
            <person name="Chen A."/>
            <person name="Palaniappan K."/>
            <person name="Land M."/>
            <person name="Hauser L."/>
            <person name="Chang Y.J."/>
            <person name="Jeffries C.D."/>
            <person name="Brambilla E.M."/>
            <person name="Rohde M."/>
            <person name="Goker M."/>
            <person name="Detter J.C."/>
            <person name="Woyke T."/>
            <person name="Bristow J."/>
            <person name="Markowitz V."/>
            <person name="Hugenholtz P."/>
            <person name="Kyrpides N.C."/>
            <person name="Klenk H.P."/>
            <person name="Eisen J.A."/>
        </authorList>
    </citation>
    <scope>NUCLEOTIDE SEQUENCE [LARGE SCALE GENOMIC DNA]</scope>
    <source>
        <strain evidence="2 3">DSM 18170</strain>
    </source>
</reference>
<proteinExistence type="predicted"/>
<dbReference type="RefSeq" id="WP_013619476.1">
    <property type="nucleotide sequence ID" value="NC_015164.1"/>
</dbReference>
<dbReference type="HOGENOM" id="CLU_105812_0_0_10"/>
<dbReference type="PANTHER" id="PTHR30083">
    <property type="entry name" value="TRANSCRIPTIONAL REGULATOR-RELATED"/>
    <property type="match status" value="1"/>
</dbReference>
<dbReference type="Proteomes" id="UP000007486">
    <property type="component" value="Chromosome"/>
</dbReference>